<name>A0AAD4UV40_PRUDU</name>
<dbReference type="Proteomes" id="UP001054821">
    <property type="component" value="Chromosome 8"/>
</dbReference>
<evidence type="ECO:0000313" key="2">
    <source>
        <dbReference type="Proteomes" id="UP001054821"/>
    </source>
</evidence>
<evidence type="ECO:0000313" key="1">
    <source>
        <dbReference type="EMBL" id="KAI5312362.1"/>
    </source>
</evidence>
<organism evidence="1 2">
    <name type="scientific">Prunus dulcis</name>
    <name type="common">Almond</name>
    <name type="synonym">Amygdalus dulcis</name>
    <dbReference type="NCBI Taxonomy" id="3755"/>
    <lineage>
        <taxon>Eukaryota</taxon>
        <taxon>Viridiplantae</taxon>
        <taxon>Streptophyta</taxon>
        <taxon>Embryophyta</taxon>
        <taxon>Tracheophyta</taxon>
        <taxon>Spermatophyta</taxon>
        <taxon>Magnoliopsida</taxon>
        <taxon>eudicotyledons</taxon>
        <taxon>Gunneridae</taxon>
        <taxon>Pentapetalae</taxon>
        <taxon>rosids</taxon>
        <taxon>fabids</taxon>
        <taxon>Rosales</taxon>
        <taxon>Rosaceae</taxon>
        <taxon>Amygdaloideae</taxon>
        <taxon>Amygdaleae</taxon>
        <taxon>Prunus</taxon>
    </lineage>
</organism>
<protein>
    <submittedName>
        <fullName evidence="1">Uncharacterized protein</fullName>
    </submittedName>
</protein>
<accession>A0AAD4UV40</accession>
<comment type="caution">
    <text evidence="1">The sequence shown here is derived from an EMBL/GenBank/DDBJ whole genome shotgun (WGS) entry which is preliminary data.</text>
</comment>
<keyword evidence="2" id="KW-1185">Reference proteome</keyword>
<proteinExistence type="predicted"/>
<sequence length="83" mass="8639">MGIAPNWVFSAEGSLGFFLNGDTFLVHKEVAGVLEDLTSAFLFGGHSAKHSSCLADKSSGSGPFCFHLSISSAGGRPPSSSRY</sequence>
<dbReference type="AlphaFoldDB" id="A0AAD4UV40"/>
<gene>
    <name evidence="1" type="ORF">L3X38_041535</name>
</gene>
<dbReference type="EMBL" id="JAJFAZ020000008">
    <property type="protein sequence ID" value="KAI5312362.1"/>
    <property type="molecule type" value="Genomic_DNA"/>
</dbReference>
<reference evidence="1 2" key="1">
    <citation type="journal article" date="2022" name="G3 (Bethesda)">
        <title>Whole-genome sequence and methylome profiling of the almond [Prunus dulcis (Mill.) D.A. Webb] cultivar 'Nonpareil'.</title>
        <authorList>
            <person name="D'Amico-Willman K.M."/>
            <person name="Ouma W.Z."/>
            <person name="Meulia T."/>
            <person name="Sideli G.M."/>
            <person name="Gradziel T.M."/>
            <person name="Fresnedo-Ramirez J."/>
        </authorList>
    </citation>
    <scope>NUCLEOTIDE SEQUENCE [LARGE SCALE GENOMIC DNA]</scope>
    <source>
        <strain evidence="1">Clone GOH B32 T37-40</strain>
    </source>
</reference>